<reference evidence="2 3" key="1">
    <citation type="submission" date="2016-10" db="EMBL/GenBank/DDBJ databases">
        <authorList>
            <person name="Varghese N."/>
            <person name="Submissions S."/>
        </authorList>
    </citation>
    <scope>NUCLEOTIDE SEQUENCE [LARGE SCALE GENOMIC DNA]</scope>
    <source>
        <strain evidence="2 3">BS2771</strain>
    </source>
</reference>
<dbReference type="EMBL" id="VUOL01000019">
    <property type="protein sequence ID" value="KAA2226726.1"/>
    <property type="molecule type" value="Genomic_DNA"/>
</dbReference>
<proteinExistence type="predicted"/>
<evidence type="ECO:0000313" key="4">
    <source>
        <dbReference type="Proteomes" id="UP000325296"/>
    </source>
</evidence>
<organism evidence="1 4">
    <name type="scientific">Pseudomonas brenneri</name>
    <dbReference type="NCBI Taxonomy" id="129817"/>
    <lineage>
        <taxon>Bacteria</taxon>
        <taxon>Pseudomonadati</taxon>
        <taxon>Pseudomonadota</taxon>
        <taxon>Gammaproteobacteria</taxon>
        <taxon>Pseudomonadales</taxon>
        <taxon>Pseudomonadaceae</taxon>
        <taxon>Pseudomonas</taxon>
    </lineage>
</organism>
<dbReference type="AlphaFoldDB" id="A0A5B2UIN3"/>
<dbReference type="RefSeq" id="WP_090290963.1">
    <property type="nucleotide sequence ID" value="NZ_BMNU01000015.1"/>
</dbReference>
<dbReference type="OrthoDB" id="6999863at2"/>
<dbReference type="Proteomes" id="UP000325296">
    <property type="component" value="Unassembled WGS sequence"/>
</dbReference>
<evidence type="ECO:0000313" key="3">
    <source>
        <dbReference type="Proteomes" id="UP000199620"/>
    </source>
</evidence>
<name>A0A5B2UIN3_9PSED</name>
<dbReference type="EMBL" id="LT629800">
    <property type="protein sequence ID" value="SDU90904.1"/>
    <property type="molecule type" value="Genomic_DNA"/>
</dbReference>
<gene>
    <name evidence="1" type="ORF">F1720_24940</name>
    <name evidence="2" type="ORF">SAMN04490181_1379</name>
</gene>
<keyword evidence="3" id="KW-1185">Reference proteome</keyword>
<evidence type="ECO:0000313" key="1">
    <source>
        <dbReference type="EMBL" id="KAA2226726.1"/>
    </source>
</evidence>
<accession>A0A5B2UIN3</accession>
<protein>
    <submittedName>
        <fullName evidence="1">Uncharacterized protein</fullName>
    </submittedName>
</protein>
<evidence type="ECO:0000313" key="2">
    <source>
        <dbReference type="EMBL" id="SDU90904.1"/>
    </source>
</evidence>
<dbReference type="Proteomes" id="UP000199620">
    <property type="component" value="Chromosome I"/>
</dbReference>
<reference evidence="1 4" key="2">
    <citation type="submission" date="2019-09" db="EMBL/GenBank/DDBJ databases">
        <title>Draft genome sequence of Pseudomonas brenneri CCUG 51514(T).</title>
        <authorList>
            <person name="Tunovic T."/>
            <person name="Pineiro-Iglesias B."/>
            <person name="Unosson C."/>
            <person name="Inganas E."/>
            <person name="Ohlen M."/>
            <person name="Cardew S."/>
            <person name="Jensie-Markopoulos S."/>
            <person name="Salva-Serra F."/>
            <person name="Jaen-Luchoro D."/>
            <person name="Svensson-Stadler L."/>
            <person name="Chun J."/>
            <person name="Moore E."/>
        </authorList>
    </citation>
    <scope>NUCLEOTIDE SEQUENCE [LARGE SCALE GENOMIC DNA]</scope>
    <source>
        <strain evidence="1 4">CCUG 51514</strain>
    </source>
</reference>
<sequence length="67" mass="7360">MDEEISFEHEGTTYTGTFSVLGDELIVYLPDGSQRATILRGLDPEMAALTHLRGFVLHLKNVDPAGN</sequence>